<gene>
    <name evidence="4" type="ORF">DEJ49_34915</name>
</gene>
<evidence type="ECO:0000256" key="3">
    <source>
        <dbReference type="SAM" id="SignalP"/>
    </source>
</evidence>
<evidence type="ECO:0008006" key="6">
    <source>
        <dbReference type="Google" id="ProtNLM"/>
    </source>
</evidence>
<evidence type="ECO:0000313" key="4">
    <source>
        <dbReference type="EMBL" id="QES45493.1"/>
    </source>
</evidence>
<organism evidence="4 5">
    <name type="scientific">Streptomyces venezuelae</name>
    <dbReference type="NCBI Taxonomy" id="54571"/>
    <lineage>
        <taxon>Bacteria</taxon>
        <taxon>Bacillati</taxon>
        <taxon>Actinomycetota</taxon>
        <taxon>Actinomycetes</taxon>
        <taxon>Kitasatosporales</taxon>
        <taxon>Streptomycetaceae</taxon>
        <taxon>Streptomyces</taxon>
    </lineage>
</organism>
<dbReference type="AlphaFoldDB" id="A0A5P2CSU5"/>
<evidence type="ECO:0000313" key="5">
    <source>
        <dbReference type="Proteomes" id="UP000324015"/>
    </source>
</evidence>
<dbReference type="PANTHER" id="PTHR37042">
    <property type="entry name" value="OUTER MEMBRANE PROTEIN RV1973"/>
    <property type="match status" value="1"/>
</dbReference>
<feature type="signal peptide" evidence="3">
    <location>
        <begin position="1"/>
        <end position="27"/>
    </location>
</feature>
<proteinExistence type="predicted"/>
<dbReference type="GO" id="GO:0016020">
    <property type="term" value="C:membrane"/>
    <property type="evidence" value="ECO:0007669"/>
    <property type="project" value="UniProtKB-SubCell"/>
</dbReference>
<sequence>MRRRTMTWSVALVLGALFCGFSGWTYAQTRADADLTYARDRDAALDAARRHIAVLNTMDGKDVRASLRAWARAADGTLADELRRTGDDSAKVLEQEGTTTRATVTDAAVVALDTRAGTAEVIATVRVEITERSGRSTTDRKRFEAGLDRKESGWKLGSLTAIPVGTVVAE</sequence>
<protein>
    <recommendedName>
        <fullName evidence="6">SnoaL-like domain-containing protein</fullName>
    </recommendedName>
</protein>
<comment type="subcellular location">
    <subcellularLocation>
        <location evidence="1">Membrane</location>
    </subcellularLocation>
</comment>
<keyword evidence="3" id="KW-0732">Signal</keyword>
<dbReference type="Proteomes" id="UP000324015">
    <property type="component" value="Chromosome"/>
</dbReference>
<reference evidence="4 5" key="1">
    <citation type="submission" date="2018-05" db="EMBL/GenBank/DDBJ databases">
        <title>Streptomyces venezuelae.</title>
        <authorList>
            <person name="Kim W."/>
            <person name="Lee N."/>
            <person name="Cho B.-K."/>
        </authorList>
    </citation>
    <scope>NUCLEOTIDE SEQUENCE [LARGE SCALE GENOMIC DNA]</scope>
    <source>
        <strain evidence="4 5">ATCC 14585</strain>
    </source>
</reference>
<dbReference type="EMBL" id="CP029191">
    <property type="protein sequence ID" value="QES45493.1"/>
    <property type="molecule type" value="Genomic_DNA"/>
</dbReference>
<evidence type="ECO:0000256" key="1">
    <source>
        <dbReference type="ARBA" id="ARBA00004370"/>
    </source>
</evidence>
<evidence type="ECO:0000256" key="2">
    <source>
        <dbReference type="ARBA" id="ARBA00023136"/>
    </source>
</evidence>
<accession>A0A5P2CSU5</accession>
<dbReference type="RefSeq" id="WP_150187797.1">
    <property type="nucleotide sequence ID" value="NZ_CP029191.1"/>
</dbReference>
<keyword evidence="2" id="KW-0472">Membrane</keyword>
<feature type="chain" id="PRO_5024817941" description="SnoaL-like domain-containing protein" evidence="3">
    <location>
        <begin position="28"/>
        <end position="170"/>
    </location>
</feature>
<dbReference type="PANTHER" id="PTHR37042:SF4">
    <property type="entry name" value="OUTER MEMBRANE PROTEIN RV1973"/>
    <property type="match status" value="1"/>
</dbReference>
<name>A0A5P2CSU5_STRVZ</name>